<reference evidence="3 4" key="1">
    <citation type="submission" date="2020-08" db="EMBL/GenBank/DDBJ databases">
        <title>Genomic Encyclopedia of Type Strains, Phase IV (KMG-IV): sequencing the most valuable type-strain genomes for metagenomic binning, comparative biology and taxonomic classification.</title>
        <authorList>
            <person name="Goeker M."/>
        </authorList>
    </citation>
    <scope>NUCLEOTIDE SEQUENCE [LARGE SCALE GENOMIC DNA]</scope>
    <source>
        <strain evidence="3 4">DSM 28760</strain>
    </source>
</reference>
<feature type="domain" description="GAF" evidence="2">
    <location>
        <begin position="42"/>
        <end position="156"/>
    </location>
</feature>
<dbReference type="EMBL" id="JACICC010000002">
    <property type="protein sequence ID" value="MBB3808977.1"/>
    <property type="molecule type" value="Genomic_DNA"/>
</dbReference>
<dbReference type="GO" id="GO:0005829">
    <property type="term" value="C:cytosol"/>
    <property type="evidence" value="ECO:0007669"/>
    <property type="project" value="TreeGrafter"/>
</dbReference>
<evidence type="ECO:0000313" key="4">
    <source>
        <dbReference type="Proteomes" id="UP000537592"/>
    </source>
</evidence>
<protein>
    <submittedName>
        <fullName evidence="3">GAF domain-containing protein</fullName>
    </submittedName>
</protein>
<sequence>MFTASQIDASDLTRFYAELDAQLAALLTGERDVVANAANTSALIFQLVADLNWAGFYLLKSSDELVVGPFQGKPACVRIPVGKGVCGATVERRASILVEDVHAFPGHIACDANSQSELVVPLLLGERILGVLDLDSPVKRRFGEADRIGFERLAKTFVEACDW</sequence>
<dbReference type="GO" id="GO:0033745">
    <property type="term" value="F:L-methionine-(R)-S-oxide reductase activity"/>
    <property type="evidence" value="ECO:0007669"/>
    <property type="project" value="TreeGrafter"/>
</dbReference>
<evidence type="ECO:0000313" key="3">
    <source>
        <dbReference type="EMBL" id="MBB3808977.1"/>
    </source>
</evidence>
<dbReference type="InterPro" id="IPR051330">
    <property type="entry name" value="Phosphatase_reg/MetRdx"/>
</dbReference>
<gene>
    <name evidence="3" type="ORF">FHS81_001047</name>
</gene>
<dbReference type="FunFam" id="3.30.450.40:FF:000008">
    <property type="entry name" value="GAF domain-containing proteins"/>
    <property type="match status" value="1"/>
</dbReference>
<dbReference type="SUPFAM" id="SSF55781">
    <property type="entry name" value="GAF domain-like"/>
    <property type="match status" value="1"/>
</dbReference>
<dbReference type="InterPro" id="IPR029016">
    <property type="entry name" value="GAF-like_dom_sf"/>
</dbReference>
<dbReference type="InterPro" id="IPR000614">
    <property type="entry name" value="FRMsr_CS"/>
</dbReference>
<dbReference type="AlphaFoldDB" id="A0A7W5Z2P4"/>
<organism evidence="3 4">
    <name type="scientific">Pseudochelatococcus contaminans</name>
    <dbReference type="NCBI Taxonomy" id="1538103"/>
    <lineage>
        <taxon>Bacteria</taxon>
        <taxon>Pseudomonadati</taxon>
        <taxon>Pseudomonadota</taxon>
        <taxon>Alphaproteobacteria</taxon>
        <taxon>Hyphomicrobiales</taxon>
        <taxon>Chelatococcaceae</taxon>
        <taxon>Pseudochelatococcus</taxon>
    </lineage>
</organism>
<proteinExistence type="inferred from homology"/>
<dbReference type="PROSITE" id="PS01320">
    <property type="entry name" value="UPF0067"/>
    <property type="match status" value="1"/>
</dbReference>
<accession>A0A7W5Z2P4</accession>
<name>A0A7W5Z2P4_9HYPH</name>
<keyword evidence="4" id="KW-1185">Reference proteome</keyword>
<comment type="similarity">
    <text evidence="1">Belongs to the free Met sulfoxide reductase family.</text>
</comment>
<evidence type="ECO:0000259" key="2">
    <source>
        <dbReference type="Pfam" id="PF13185"/>
    </source>
</evidence>
<dbReference type="Proteomes" id="UP000537592">
    <property type="component" value="Unassembled WGS sequence"/>
</dbReference>
<dbReference type="Gene3D" id="3.30.450.40">
    <property type="match status" value="1"/>
</dbReference>
<dbReference type="Pfam" id="PF13185">
    <property type="entry name" value="GAF_2"/>
    <property type="match status" value="1"/>
</dbReference>
<evidence type="ECO:0000256" key="1">
    <source>
        <dbReference type="ARBA" id="ARBA00038454"/>
    </source>
</evidence>
<dbReference type="InterPro" id="IPR003018">
    <property type="entry name" value="GAF"/>
</dbReference>
<dbReference type="RefSeq" id="WP_183750987.1">
    <property type="nucleotide sequence ID" value="NZ_JACICC010000002.1"/>
</dbReference>
<comment type="caution">
    <text evidence="3">The sequence shown here is derived from an EMBL/GenBank/DDBJ whole genome shotgun (WGS) entry which is preliminary data.</text>
</comment>
<dbReference type="PANTHER" id="PTHR21021">
    <property type="entry name" value="GAF/PUTATIVE CYTOSKELETAL PROTEIN"/>
    <property type="match status" value="1"/>
</dbReference>
<dbReference type="PANTHER" id="PTHR21021:SF15">
    <property type="entry name" value="FREE METHIONINE-R-SULFOXIDE REDUCTASE"/>
    <property type="match status" value="1"/>
</dbReference>